<evidence type="ECO:0008006" key="6">
    <source>
        <dbReference type="Google" id="ProtNLM"/>
    </source>
</evidence>
<dbReference type="OrthoDB" id="7668193at2759"/>
<dbReference type="PROSITE" id="PS00678">
    <property type="entry name" value="WD_REPEATS_1"/>
    <property type="match status" value="1"/>
</dbReference>
<evidence type="ECO:0000256" key="2">
    <source>
        <dbReference type="ARBA" id="ARBA00022737"/>
    </source>
</evidence>
<dbReference type="Gene3D" id="2.130.10.10">
    <property type="entry name" value="YVTN repeat-like/Quinoprotein amine dehydrogenase"/>
    <property type="match status" value="3"/>
</dbReference>
<dbReference type="InterPro" id="IPR001680">
    <property type="entry name" value="WD40_rpt"/>
</dbReference>
<dbReference type="PANTHER" id="PTHR19854:SF1">
    <property type="entry name" value="GUANINE NUCLEOTIDE-BINDING PROTEIN SUBUNIT BETA-LIKE PROTEIN 1"/>
    <property type="match status" value="1"/>
</dbReference>
<dbReference type="PRINTS" id="PR00320">
    <property type="entry name" value="GPROTEINBRPT"/>
</dbReference>
<dbReference type="SMART" id="SM00320">
    <property type="entry name" value="WD40"/>
    <property type="match status" value="5"/>
</dbReference>
<comment type="caution">
    <text evidence="4">The sequence shown here is derived from an EMBL/GenBank/DDBJ whole genome shotgun (WGS) entry which is preliminary data.</text>
</comment>
<dbReference type="PROSITE" id="PS50082">
    <property type="entry name" value="WD_REPEATS_2"/>
    <property type="match status" value="2"/>
</dbReference>
<name>A0A9Q0CF20_9POAL</name>
<keyword evidence="5" id="KW-1185">Reference proteome</keyword>
<dbReference type="InterPro" id="IPR020472">
    <property type="entry name" value="WD40_PAC1"/>
</dbReference>
<accession>A0A9Q0CF20</accession>
<dbReference type="Pfam" id="PF00400">
    <property type="entry name" value="WD40"/>
    <property type="match status" value="3"/>
</dbReference>
<dbReference type="InterPro" id="IPR015943">
    <property type="entry name" value="WD40/YVTN_repeat-like_dom_sf"/>
</dbReference>
<keyword evidence="2" id="KW-0677">Repeat</keyword>
<protein>
    <recommendedName>
        <fullName evidence="6">Protein DECREASED SIZE EXCLUSION LIMIT 1</fullName>
    </recommendedName>
</protein>
<sequence>MASARPRPPPDPVAVLRGHRAAVMDVSFHPSRSLLFSGASDGELRVWDTVRHRTIFSTWAHSGAAGVYSVATNAALGNRIISQGRDGSCKCWEIEEAGLSRKPLFTIRTNSYHFCKVSLTKTPKSVQTDGGDSTEVVNLMALPGEDPSQVELWDLTAVKRVMSLPQNCNLNLAGQTSNQRGMCMAIQAFYTYETQVLNLLSGYEDGSMLWWDLRKPEAPVSSVKFHSEAVLSVAIDGLCNGGISGGADNKIFMVALDQQKSVCTVRKEIELERPGIAGTAIRPDNKIAASAGWDHRLRVYNYRKGNDLALLKYHSGSCNAVTFSDDCRQMASCSEDTTVALWELYPPKDRI</sequence>
<dbReference type="SUPFAM" id="SSF50978">
    <property type="entry name" value="WD40 repeat-like"/>
    <property type="match status" value="1"/>
</dbReference>
<evidence type="ECO:0000256" key="1">
    <source>
        <dbReference type="ARBA" id="ARBA00022574"/>
    </source>
</evidence>
<evidence type="ECO:0000313" key="5">
    <source>
        <dbReference type="Proteomes" id="UP001151287"/>
    </source>
</evidence>
<feature type="repeat" description="WD" evidence="3">
    <location>
        <begin position="311"/>
        <end position="344"/>
    </location>
</feature>
<dbReference type="InterPro" id="IPR019775">
    <property type="entry name" value="WD40_repeat_CS"/>
</dbReference>
<feature type="repeat" description="WD" evidence="3">
    <location>
        <begin position="16"/>
        <end position="57"/>
    </location>
</feature>
<proteinExistence type="predicted"/>
<dbReference type="InterPro" id="IPR036322">
    <property type="entry name" value="WD40_repeat_dom_sf"/>
</dbReference>
<keyword evidence="1 3" id="KW-0853">WD repeat</keyword>
<dbReference type="PROSITE" id="PS50294">
    <property type="entry name" value="WD_REPEATS_REGION"/>
    <property type="match status" value="2"/>
</dbReference>
<dbReference type="EMBL" id="JAMQYH010000003">
    <property type="protein sequence ID" value="KAJ1692754.1"/>
    <property type="molecule type" value="Genomic_DNA"/>
</dbReference>
<evidence type="ECO:0000313" key="4">
    <source>
        <dbReference type="EMBL" id="KAJ1692754.1"/>
    </source>
</evidence>
<dbReference type="AlphaFoldDB" id="A0A9Q0CF20"/>
<dbReference type="Proteomes" id="UP001151287">
    <property type="component" value="Unassembled WGS sequence"/>
</dbReference>
<dbReference type="PANTHER" id="PTHR19854">
    <property type="entry name" value="TRANSDUCIN BETA-LIKE 3"/>
    <property type="match status" value="1"/>
</dbReference>
<reference evidence="4" key="1">
    <citation type="journal article" date="2022" name="Cell">
        <title>Repeat-based holocentromeres influence genome architecture and karyotype evolution.</title>
        <authorList>
            <person name="Hofstatter P.G."/>
            <person name="Thangavel G."/>
            <person name="Lux T."/>
            <person name="Neumann P."/>
            <person name="Vondrak T."/>
            <person name="Novak P."/>
            <person name="Zhang M."/>
            <person name="Costa L."/>
            <person name="Castellani M."/>
            <person name="Scott A."/>
            <person name="Toegelov H."/>
            <person name="Fuchs J."/>
            <person name="Mata-Sucre Y."/>
            <person name="Dias Y."/>
            <person name="Vanzela A.L.L."/>
            <person name="Huettel B."/>
            <person name="Almeida C.C.S."/>
            <person name="Simkova H."/>
            <person name="Souza G."/>
            <person name="Pedrosa-Harand A."/>
            <person name="Macas J."/>
            <person name="Mayer K.F.X."/>
            <person name="Houben A."/>
            <person name="Marques A."/>
        </authorList>
    </citation>
    <scope>NUCLEOTIDE SEQUENCE</scope>
    <source>
        <strain evidence="4">RhyBre1mFocal</strain>
    </source>
</reference>
<organism evidence="4 5">
    <name type="scientific">Rhynchospora breviuscula</name>
    <dbReference type="NCBI Taxonomy" id="2022672"/>
    <lineage>
        <taxon>Eukaryota</taxon>
        <taxon>Viridiplantae</taxon>
        <taxon>Streptophyta</taxon>
        <taxon>Embryophyta</taxon>
        <taxon>Tracheophyta</taxon>
        <taxon>Spermatophyta</taxon>
        <taxon>Magnoliopsida</taxon>
        <taxon>Liliopsida</taxon>
        <taxon>Poales</taxon>
        <taxon>Cyperaceae</taxon>
        <taxon>Cyperoideae</taxon>
        <taxon>Rhynchosporeae</taxon>
        <taxon>Rhynchospora</taxon>
    </lineage>
</organism>
<evidence type="ECO:0000256" key="3">
    <source>
        <dbReference type="PROSITE-ProRule" id="PRU00221"/>
    </source>
</evidence>
<gene>
    <name evidence="4" type="ORF">LUZ63_009452</name>
</gene>